<proteinExistence type="predicted"/>
<gene>
    <name evidence="1" type="ORF">FF011L_30890</name>
</gene>
<dbReference type="AlphaFoldDB" id="A0A517MHE1"/>
<dbReference type="EMBL" id="CP036262">
    <property type="protein sequence ID" value="QDS94310.1"/>
    <property type="molecule type" value="Genomic_DNA"/>
</dbReference>
<reference evidence="1 2" key="1">
    <citation type="submission" date="2019-02" db="EMBL/GenBank/DDBJ databases">
        <title>Deep-cultivation of Planctomycetes and their phenomic and genomic characterization uncovers novel biology.</title>
        <authorList>
            <person name="Wiegand S."/>
            <person name="Jogler M."/>
            <person name="Boedeker C."/>
            <person name="Pinto D."/>
            <person name="Vollmers J."/>
            <person name="Rivas-Marin E."/>
            <person name="Kohn T."/>
            <person name="Peeters S.H."/>
            <person name="Heuer A."/>
            <person name="Rast P."/>
            <person name="Oberbeckmann S."/>
            <person name="Bunk B."/>
            <person name="Jeske O."/>
            <person name="Meyerdierks A."/>
            <person name="Storesund J.E."/>
            <person name="Kallscheuer N."/>
            <person name="Luecker S."/>
            <person name="Lage O.M."/>
            <person name="Pohl T."/>
            <person name="Merkel B.J."/>
            <person name="Hornburger P."/>
            <person name="Mueller R.-W."/>
            <person name="Bruemmer F."/>
            <person name="Labrenz M."/>
            <person name="Spormann A.M."/>
            <person name="Op den Camp H."/>
            <person name="Overmann J."/>
            <person name="Amann R."/>
            <person name="Jetten M.S.M."/>
            <person name="Mascher T."/>
            <person name="Medema M.H."/>
            <person name="Devos D.P."/>
            <person name="Kaster A.-K."/>
            <person name="Ovreas L."/>
            <person name="Rohde M."/>
            <person name="Galperin M.Y."/>
            <person name="Jogler C."/>
        </authorList>
    </citation>
    <scope>NUCLEOTIDE SEQUENCE [LARGE SCALE GENOMIC DNA]</scope>
    <source>
        <strain evidence="1 2">FF011L</strain>
    </source>
</reference>
<evidence type="ECO:0000313" key="2">
    <source>
        <dbReference type="Proteomes" id="UP000320672"/>
    </source>
</evidence>
<organism evidence="1 2">
    <name type="scientific">Roseimaritima multifibrata</name>
    <dbReference type="NCBI Taxonomy" id="1930274"/>
    <lineage>
        <taxon>Bacteria</taxon>
        <taxon>Pseudomonadati</taxon>
        <taxon>Planctomycetota</taxon>
        <taxon>Planctomycetia</taxon>
        <taxon>Pirellulales</taxon>
        <taxon>Pirellulaceae</taxon>
        <taxon>Roseimaritima</taxon>
    </lineage>
</organism>
<evidence type="ECO:0000313" key="1">
    <source>
        <dbReference type="EMBL" id="QDS94310.1"/>
    </source>
</evidence>
<dbReference type="OrthoDB" id="176343at2"/>
<sequence length="491" mass="54414">MATAAGVPALAGLEGLGAVSAAESQLPAGSVRFNDDVEPLIRLIEETPRQRVIEEVADRVRKGNVQYRQLLAALLLAGIRNVQPRPSVGHKFHAVLVVHSAHLASLSSPDVDRWLPLFWALDNFKSAQARDTRENNWTMSEVDEAAVPASHLAIPRLREALGNWDEAAADVAVVSLCRGQSAGTAFDLLAEFAPRDFRSIGHKAIYLANGYRTLQTIGWEHAEPVLRSVVYAMLNHQGEPNPAKSDLVADRDSRINRPRAAELKANWYEGKIDDGATLELLTALREVSPDDASRLVAEQLNRGVAPQSIYDAMFASAAELTMRQPAIVPLHAMTTTNAMHYTYQMGTQDLNRRFLLLQNASFLARFRDAATGRGKLADLQIDRLKVSEDTPASDLTEIFTTLRKDKTQAAEQALQFLQSGRPATDLVTHARRLIFQKGRDSHDYKYSSAVLEDYQTISPAWRDRFLAASLFKMRTESESTNGLIERIREVV</sequence>
<dbReference type="KEGG" id="rml:FF011L_30890"/>
<accession>A0A517MHE1</accession>
<dbReference type="Proteomes" id="UP000320672">
    <property type="component" value="Chromosome"/>
</dbReference>
<protein>
    <submittedName>
        <fullName evidence="1">Uncharacterized protein</fullName>
    </submittedName>
</protein>
<keyword evidence="2" id="KW-1185">Reference proteome</keyword>
<name>A0A517MHE1_9BACT</name>